<evidence type="ECO:0000256" key="1">
    <source>
        <dbReference type="ARBA" id="ARBA00005417"/>
    </source>
</evidence>
<organism evidence="5 6">
    <name type="scientific">Actinomadura gamaensis</name>
    <dbReference type="NCBI Taxonomy" id="1763541"/>
    <lineage>
        <taxon>Bacteria</taxon>
        <taxon>Bacillati</taxon>
        <taxon>Actinomycetota</taxon>
        <taxon>Actinomycetes</taxon>
        <taxon>Streptosporangiales</taxon>
        <taxon>Thermomonosporaceae</taxon>
        <taxon>Actinomadura</taxon>
    </lineage>
</organism>
<feature type="region of interest" description="Disordered" evidence="3">
    <location>
        <begin position="257"/>
        <end position="328"/>
    </location>
</feature>
<evidence type="ECO:0000313" key="5">
    <source>
        <dbReference type="EMBL" id="MFC4913166.1"/>
    </source>
</evidence>
<reference evidence="6" key="1">
    <citation type="journal article" date="2019" name="Int. J. Syst. Evol. Microbiol.">
        <title>The Global Catalogue of Microorganisms (GCM) 10K type strain sequencing project: providing services to taxonomists for standard genome sequencing and annotation.</title>
        <authorList>
            <consortium name="The Broad Institute Genomics Platform"/>
            <consortium name="The Broad Institute Genome Sequencing Center for Infectious Disease"/>
            <person name="Wu L."/>
            <person name="Ma J."/>
        </authorList>
    </citation>
    <scope>NUCLEOTIDE SEQUENCE [LARGE SCALE GENOMIC DNA]</scope>
    <source>
        <strain evidence="6">KLKA75</strain>
    </source>
</reference>
<comment type="caution">
    <text evidence="5">The sequence shown here is derived from an EMBL/GenBank/DDBJ whole genome shotgun (WGS) entry which is preliminary data.</text>
</comment>
<dbReference type="EMBL" id="JBHSIT010000015">
    <property type="protein sequence ID" value="MFC4913166.1"/>
    <property type="molecule type" value="Genomic_DNA"/>
</dbReference>
<dbReference type="Pfam" id="PF00005">
    <property type="entry name" value="ABC_tran"/>
    <property type="match status" value="1"/>
</dbReference>
<evidence type="ECO:0000256" key="2">
    <source>
        <dbReference type="ARBA" id="ARBA00022448"/>
    </source>
</evidence>
<dbReference type="InterPro" id="IPR003439">
    <property type="entry name" value="ABC_transporter-like_ATP-bd"/>
</dbReference>
<evidence type="ECO:0000256" key="3">
    <source>
        <dbReference type="SAM" id="MobiDB-lite"/>
    </source>
</evidence>
<dbReference type="Gene3D" id="3.40.50.300">
    <property type="entry name" value="P-loop containing nucleotide triphosphate hydrolases"/>
    <property type="match status" value="1"/>
</dbReference>
<gene>
    <name evidence="5" type="ORF">ACFPCY_38120</name>
</gene>
<dbReference type="SUPFAM" id="SSF52540">
    <property type="entry name" value="P-loop containing nucleoside triphosphate hydrolases"/>
    <property type="match status" value="1"/>
</dbReference>
<keyword evidence="5" id="KW-0547">Nucleotide-binding</keyword>
<dbReference type="PANTHER" id="PTHR43335:SF2">
    <property type="entry name" value="ABC TRANSPORTER, ATP-BINDING PROTEIN"/>
    <property type="match status" value="1"/>
</dbReference>
<feature type="compositionally biased region" description="Basic and acidic residues" evidence="3">
    <location>
        <begin position="265"/>
        <end position="277"/>
    </location>
</feature>
<comment type="similarity">
    <text evidence="1">Belongs to the ABC transporter superfamily.</text>
</comment>
<sequence length="387" mass="41435">MGVRRGGRWLLRPTALGIAEGLIGVAGPPGAGKSTLLATFATLRRPSVGEIEILGLRTGKASDLRAARARIGYLPSGFWRESNITAAQFVGYAAYYRRARESDAREILERMELADAADTELALLPPDVRLRVGLAATCVHEPDIVLLDDPIGELVGPVPDGGRGEFSASLPRLFGRLGAFGRGDGDDASDADAEARPCPRDPRPLGAAHARAVSELMPVLRSLAPTVLVTASSPKTLTGVCDQVFSLARGRLTEVAGTAGAAGESPHRTHARAEPPRRVASIRITGSHRPSPDARRAGTEGTGSHGRDTDWRDAHAPGTHRREVHGPHGRKATAFLRRRTPLRWRETVLSRREAALLRARDGDRRDDEVNGVGRWRRLMPLGSAAGG</sequence>
<proteinExistence type="inferred from homology"/>
<protein>
    <submittedName>
        <fullName evidence="5">ATP-binding cassette domain-containing protein</fullName>
    </submittedName>
</protein>
<dbReference type="PROSITE" id="PS50893">
    <property type="entry name" value="ABC_TRANSPORTER_2"/>
    <property type="match status" value="1"/>
</dbReference>
<dbReference type="GO" id="GO:0005524">
    <property type="term" value="F:ATP binding"/>
    <property type="evidence" value="ECO:0007669"/>
    <property type="project" value="UniProtKB-KW"/>
</dbReference>
<dbReference type="Proteomes" id="UP001595872">
    <property type="component" value="Unassembled WGS sequence"/>
</dbReference>
<feature type="compositionally biased region" description="Basic and acidic residues" evidence="3">
    <location>
        <begin position="193"/>
        <end position="203"/>
    </location>
</feature>
<keyword evidence="5" id="KW-0067">ATP-binding</keyword>
<name>A0ABV9UBC8_9ACTN</name>
<keyword evidence="6" id="KW-1185">Reference proteome</keyword>
<evidence type="ECO:0000313" key="6">
    <source>
        <dbReference type="Proteomes" id="UP001595872"/>
    </source>
</evidence>
<feature type="domain" description="ABC transporter" evidence="4">
    <location>
        <begin position="3"/>
        <end position="274"/>
    </location>
</feature>
<dbReference type="PANTHER" id="PTHR43335">
    <property type="entry name" value="ABC TRANSPORTER, ATP-BINDING PROTEIN"/>
    <property type="match status" value="1"/>
</dbReference>
<feature type="compositionally biased region" description="Basic and acidic residues" evidence="3">
    <location>
        <begin position="305"/>
        <end position="326"/>
    </location>
</feature>
<evidence type="ECO:0000259" key="4">
    <source>
        <dbReference type="PROSITE" id="PS50893"/>
    </source>
</evidence>
<feature type="region of interest" description="Disordered" evidence="3">
    <location>
        <begin position="184"/>
        <end position="203"/>
    </location>
</feature>
<accession>A0ABV9UBC8</accession>
<keyword evidence="2" id="KW-0813">Transport</keyword>
<dbReference type="RefSeq" id="WP_378263817.1">
    <property type="nucleotide sequence ID" value="NZ_JBHSIT010000015.1"/>
</dbReference>
<dbReference type="InterPro" id="IPR027417">
    <property type="entry name" value="P-loop_NTPase"/>
</dbReference>